<dbReference type="InterPro" id="IPR027417">
    <property type="entry name" value="P-loop_NTPase"/>
</dbReference>
<dbReference type="Proteomes" id="UP001501496">
    <property type="component" value="Unassembled WGS sequence"/>
</dbReference>
<dbReference type="SUPFAM" id="SSF52540">
    <property type="entry name" value="P-loop containing nucleoside triphosphate hydrolases"/>
    <property type="match status" value="1"/>
</dbReference>
<dbReference type="EMBL" id="BAABCA010000003">
    <property type="protein sequence ID" value="GAA4235707.1"/>
    <property type="molecule type" value="Genomic_DNA"/>
</dbReference>
<reference evidence="2" key="1">
    <citation type="journal article" date="2019" name="Int. J. Syst. Evol. Microbiol.">
        <title>The Global Catalogue of Microorganisms (GCM) 10K type strain sequencing project: providing services to taxonomists for standard genome sequencing and annotation.</title>
        <authorList>
            <consortium name="The Broad Institute Genomics Platform"/>
            <consortium name="The Broad Institute Genome Sequencing Center for Infectious Disease"/>
            <person name="Wu L."/>
            <person name="Ma J."/>
        </authorList>
    </citation>
    <scope>NUCLEOTIDE SEQUENCE [LARGE SCALE GENOMIC DNA]</scope>
    <source>
        <strain evidence="2">JCM 17630</strain>
    </source>
</reference>
<organism evidence="1 2">
    <name type="scientific">Postechiella marina</name>
    <dbReference type="NCBI Taxonomy" id="943941"/>
    <lineage>
        <taxon>Bacteria</taxon>
        <taxon>Pseudomonadati</taxon>
        <taxon>Bacteroidota</taxon>
        <taxon>Flavobacteriia</taxon>
        <taxon>Flavobacteriales</taxon>
        <taxon>Flavobacteriaceae</taxon>
        <taxon>Postechiella</taxon>
    </lineage>
</organism>
<comment type="caution">
    <text evidence="1">The sequence shown here is derived from an EMBL/GenBank/DDBJ whole genome shotgun (WGS) entry which is preliminary data.</text>
</comment>
<sequence>MKNIKPHQKNLDIYEQIKQNTKQSSIETKRQHPYSKVDLWKAFQKEYLILHSKTFLYNDDNVIKNIKPLFCYFLESDAFFECRHLRTDISAPSFKKGLLLFGNVGVGKSHIMQTFQSLFAKYQPHRFTMTPTHEVVDKYEATKSPEDRNHFYKTFTNGTILFDDLNSEKVANNFGHVNIMKEVILRRCTLNKKTHLIMNPLPGFEDDTNGSLLKLGDNYDQRMVDRFYEMFNIIELKGKSMRR</sequence>
<accession>A0ABP8C9C4</accession>
<evidence type="ECO:0000313" key="1">
    <source>
        <dbReference type="EMBL" id="GAA4235707.1"/>
    </source>
</evidence>
<dbReference type="RefSeq" id="WP_344787883.1">
    <property type="nucleotide sequence ID" value="NZ_BAABCA010000003.1"/>
</dbReference>
<keyword evidence="2" id="KW-1185">Reference proteome</keyword>
<protein>
    <submittedName>
        <fullName evidence="1">Uncharacterized protein</fullName>
    </submittedName>
</protein>
<name>A0ABP8C9C4_9FLAO</name>
<gene>
    <name evidence="1" type="ORF">GCM10022291_18330</name>
</gene>
<dbReference type="Gene3D" id="3.40.50.300">
    <property type="entry name" value="P-loop containing nucleotide triphosphate hydrolases"/>
    <property type="match status" value="1"/>
</dbReference>
<proteinExistence type="predicted"/>
<evidence type="ECO:0000313" key="2">
    <source>
        <dbReference type="Proteomes" id="UP001501496"/>
    </source>
</evidence>